<reference evidence="3 4" key="1">
    <citation type="submission" date="2012-02" db="EMBL/GenBank/DDBJ databases">
        <title>Complete genome sequence of Actinoplanes missouriensis 431 (= NBRC 102363).</title>
        <authorList>
            <person name="Ohnishi Y."/>
            <person name="Ishikawa J."/>
            <person name="Sekine M."/>
            <person name="Hosoyama A."/>
            <person name="Harada T."/>
            <person name="Narita H."/>
            <person name="Hata T."/>
            <person name="Konno Y."/>
            <person name="Tutikane K."/>
            <person name="Fujita N."/>
            <person name="Horinouchi S."/>
            <person name="Hayakawa M."/>
        </authorList>
    </citation>
    <scope>NUCLEOTIDE SEQUENCE [LARGE SCALE GENOMIC DNA]</scope>
    <source>
        <strain evidence="4">ATCC 14538 / DSM 43046 / CBS 188.64 / JCM 3121 / NBRC 102363 / NCIMB 12654 / NRRL B-3342 / UNCC 431</strain>
    </source>
</reference>
<feature type="domain" description="STAS" evidence="2">
    <location>
        <begin position="6"/>
        <end position="94"/>
    </location>
</feature>
<dbReference type="EMBL" id="AP012319">
    <property type="protein sequence ID" value="BAL88758.1"/>
    <property type="molecule type" value="Genomic_DNA"/>
</dbReference>
<gene>
    <name evidence="3" type="ordered locus">AMIS_35380</name>
</gene>
<dbReference type="KEGG" id="ams:AMIS_35380"/>
<dbReference type="Gene3D" id="3.30.750.24">
    <property type="entry name" value="STAS domain"/>
    <property type="match status" value="1"/>
</dbReference>
<dbReference type="Proteomes" id="UP000007882">
    <property type="component" value="Chromosome"/>
</dbReference>
<dbReference type="InterPro" id="IPR002645">
    <property type="entry name" value="STAS_dom"/>
</dbReference>
<accession>I0H6X1</accession>
<evidence type="ECO:0000313" key="3">
    <source>
        <dbReference type="EMBL" id="BAL88758.1"/>
    </source>
</evidence>
<dbReference type="InterPro" id="IPR050267">
    <property type="entry name" value="Anti-sigma-factor_SerPK"/>
</dbReference>
<dbReference type="CDD" id="cd07043">
    <property type="entry name" value="STAS_anti-anti-sigma_factors"/>
    <property type="match status" value="1"/>
</dbReference>
<dbReference type="PATRIC" id="fig|512565.3.peg.3532"/>
<dbReference type="AlphaFoldDB" id="I0H6X1"/>
<dbReference type="GO" id="GO:0004674">
    <property type="term" value="F:protein serine/threonine kinase activity"/>
    <property type="evidence" value="ECO:0007669"/>
    <property type="project" value="UniProtKB-KW"/>
</dbReference>
<dbReference type="InterPro" id="IPR036513">
    <property type="entry name" value="STAS_dom_sf"/>
</dbReference>
<organism evidence="3 4">
    <name type="scientific">Actinoplanes missouriensis (strain ATCC 14538 / DSM 43046 / CBS 188.64 / JCM 3121 / NBRC 102363 / NCIMB 12654 / NRRL B-3342 / UNCC 431)</name>
    <dbReference type="NCBI Taxonomy" id="512565"/>
    <lineage>
        <taxon>Bacteria</taxon>
        <taxon>Bacillati</taxon>
        <taxon>Actinomycetota</taxon>
        <taxon>Actinomycetes</taxon>
        <taxon>Micromonosporales</taxon>
        <taxon>Micromonosporaceae</taxon>
        <taxon>Actinoplanes</taxon>
    </lineage>
</organism>
<dbReference type="InterPro" id="IPR036890">
    <property type="entry name" value="HATPase_C_sf"/>
</dbReference>
<dbReference type="Gene3D" id="3.30.565.10">
    <property type="entry name" value="Histidine kinase-like ATPase, C-terminal domain"/>
    <property type="match status" value="1"/>
</dbReference>
<dbReference type="STRING" id="512565.AMIS_35380"/>
<dbReference type="CDD" id="cd16936">
    <property type="entry name" value="HATPase_RsbW-like"/>
    <property type="match status" value="1"/>
</dbReference>
<name>I0H6X1_ACTM4</name>
<sequence length="249" mass="26676">MTNMKTSVERSLDTGITTVRVAGELNQTSSPAMRSVIGKAVAECPTAVIVDLGELSHDGAGRLSVFPTLSHNALNTWGVPLLLCVGDPALRRDFAAYRTFVALYEHQSEAQVVARAYVPRWVRRWFPPVAASVGGARVMLGEACAGWDLDHLRDPAQLIASELATNAITHAGTAFDVFTAYTERYLRISVQDGDLRLPRIADRPPPTSTIMLPGTGRGLRIVAAMATHWGATTTTGGGKIVWALIRAGG</sequence>
<evidence type="ECO:0000313" key="4">
    <source>
        <dbReference type="Proteomes" id="UP000007882"/>
    </source>
</evidence>
<dbReference type="InterPro" id="IPR003594">
    <property type="entry name" value="HATPase_dom"/>
</dbReference>
<dbReference type="eggNOG" id="COG3920">
    <property type="taxonomic scope" value="Bacteria"/>
</dbReference>
<dbReference type="PROSITE" id="PS50801">
    <property type="entry name" value="STAS"/>
    <property type="match status" value="1"/>
</dbReference>
<keyword evidence="1" id="KW-0723">Serine/threonine-protein kinase</keyword>
<evidence type="ECO:0000256" key="1">
    <source>
        <dbReference type="ARBA" id="ARBA00022527"/>
    </source>
</evidence>
<proteinExistence type="predicted"/>
<dbReference type="PANTHER" id="PTHR35526:SF3">
    <property type="entry name" value="ANTI-SIGMA-F FACTOR RSBW"/>
    <property type="match status" value="1"/>
</dbReference>
<dbReference type="HOGENOM" id="CLU_087828_0_0_11"/>
<keyword evidence="4" id="KW-1185">Reference proteome</keyword>
<protein>
    <recommendedName>
        <fullName evidence="2">STAS domain-containing protein</fullName>
    </recommendedName>
</protein>
<dbReference type="PANTHER" id="PTHR35526">
    <property type="entry name" value="ANTI-SIGMA-F FACTOR RSBW-RELATED"/>
    <property type="match status" value="1"/>
</dbReference>
<keyword evidence="1" id="KW-0418">Kinase</keyword>
<keyword evidence="1" id="KW-0808">Transferase</keyword>
<evidence type="ECO:0000259" key="2">
    <source>
        <dbReference type="PROSITE" id="PS50801"/>
    </source>
</evidence>
<dbReference type="SUPFAM" id="SSF55874">
    <property type="entry name" value="ATPase domain of HSP90 chaperone/DNA topoisomerase II/histidine kinase"/>
    <property type="match status" value="1"/>
</dbReference>
<dbReference type="Pfam" id="PF13581">
    <property type="entry name" value="HATPase_c_2"/>
    <property type="match status" value="1"/>
</dbReference>
<dbReference type="SUPFAM" id="SSF52091">
    <property type="entry name" value="SpoIIaa-like"/>
    <property type="match status" value="1"/>
</dbReference>